<evidence type="ECO:0000313" key="2">
    <source>
        <dbReference type="Proteomes" id="UP000810292"/>
    </source>
</evidence>
<accession>A0A9D9IAA6</accession>
<comment type="caution">
    <text evidence="1">The sequence shown here is derived from an EMBL/GenBank/DDBJ whole genome shotgun (WGS) entry which is preliminary data.</text>
</comment>
<reference evidence="1" key="1">
    <citation type="submission" date="2020-10" db="EMBL/GenBank/DDBJ databases">
        <authorList>
            <person name="Gilroy R."/>
        </authorList>
    </citation>
    <scope>NUCLEOTIDE SEQUENCE</scope>
    <source>
        <strain evidence="1">14700</strain>
    </source>
</reference>
<dbReference type="Proteomes" id="UP000810292">
    <property type="component" value="Unassembled WGS sequence"/>
</dbReference>
<gene>
    <name evidence="1" type="ORF">IAA72_02825</name>
</gene>
<evidence type="ECO:0000313" key="1">
    <source>
        <dbReference type="EMBL" id="MBO8468702.1"/>
    </source>
</evidence>
<reference evidence="1" key="2">
    <citation type="journal article" date="2021" name="PeerJ">
        <title>Extensive microbial diversity within the chicken gut microbiome revealed by metagenomics and culture.</title>
        <authorList>
            <person name="Gilroy R."/>
            <person name="Ravi A."/>
            <person name="Getino M."/>
            <person name="Pursley I."/>
            <person name="Horton D.L."/>
            <person name="Alikhan N.F."/>
            <person name="Baker D."/>
            <person name="Gharbi K."/>
            <person name="Hall N."/>
            <person name="Watson M."/>
            <person name="Adriaenssens E.M."/>
            <person name="Foster-Nyarko E."/>
            <person name="Jarju S."/>
            <person name="Secka A."/>
            <person name="Antonio M."/>
            <person name="Oren A."/>
            <person name="Chaudhuri R.R."/>
            <person name="La Ragione R."/>
            <person name="Hildebrand F."/>
            <person name="Pallen M.J."/>
        </authorList>
    </citation>
    <scope>NUCLEOTIDE SEQUENCE</scope>
    <source>
        <strain evidence="1">14700</strain>
    </source>
</reference>
<organism evidence="1 2">
    <name type="scientific">Candidatus Ornithospirochaeta stercoravium</name>
    <dbReference type="NCBI Taxonomy" id="2840897"/>
    <lineage>
        <taxon>Bacteria</taxon>
        <taxon>Pseudomonadati</taxon>
        <taxon>Spirochaetota</taxon>
        <taxon>Spirochaetia</taxon>
        <taxon>Spirochaetales</taxon>
        <taxon>Spirochaetaceae</taxon>
        <taxon>Spirochaetaceae incertae sedis</taxon>
        <taxon>Candidatus Ornithospirochaeta</taxon>
    </lineage>
</organism>
<name>A0A9D9IAA6_9SPIO</name>
<sequence>MKNKNILYDIYLYPLVNKTKEEMDKDADELFKLADENLSNRVEEYNYDAREGGQEECWAGLISWGDYPDFRIWFQIETNLFDQEYFVPVNAGEDIAEFFYPSKGNRETSLIRDYKIEIHWNYTDLEQIEEITPEIQEVMDTVGIGSFENFYIEEHGYVQSGVADYNTGYLYYFDD</sequence>
<dbReference type="EMBL" id="JADIMF010000045">
    <property type="protein sequence ID" value="MBO8468702.1"/>
    <property type="molecule type" value="Genomic_DNA"/>
</dbReference>
<proteinExistence type="predicted"/>
<dbReference type="AlphaFoldDB" id="A0A9D9IAA6"/>
<protein>
    <submittedName>
        <fullName evidence="1">Uncharacterized protein</fullName>
    </submittedName>
</protein>